<feature type="region of interest" description="Disordered" evidence="1">
    <location>
        <begin position="1"/>
        <end position="73"/>
    </location>
</feature>
<protein>
    <submittedName>
        <fullName evidence="2">Uncharacterized protein</fullName>
    </submittedName>
</protein>
<sequence length="73" mass="8310">MQSNGLKCTRVSTEGEKKSEGKDDVIGRKKETKGAEQRNEDGQRKEEKKKIEDGRSVIGREESGRKLRYNKKG</sequence>
<feature type="compositionally biased region" description="Polar residues" evidence="1">
    <location>
        <begin position="1"/>
        <end position="12"/>
    </location>
</feature>
<feature type="compositionally biased region" description="Basic and acidic residues" evidence="1">
    <location>
        <begin position="13"/>
        <end position="65"/>
    </location>
</feature>
<organism evidence="2 3">
    <name type="scientific">Pristionchus pacificus</name>
    <name type="common">Parasitic nematode worm</name>
    <dbReference type="NCBI Taxonomy" id="54126"/>
    <lineage>
        <taxon>Eukaryota</taxon>
        <taxon>Metazoa</taxon>
        <taxon>Ecdysozoa</taxon>
        <taxon>Nematoda</taxon>
        <taxon>Chromadorea</taxon>
        <taxon>Rhabditida</taxon>
        <taxon>Rhabditina</taxon>
        <taxon>Diplogasteromorpha</taxon>
        <taxon>Diplogasteroidea</taxon>
        <taxon>Neodiplogasteridae</taxon>
        <taxon>Pristionchus</taxon>
    </lineage>
</organism>
<dbReference type="Proteomes" id="UP000005239">
    <property type="component" value="Unassembled WGS sequence"/>
</dbReference>
<reference evidence="2" key="2">
    <citation type="submission" date="2022-06" db="UniProtKB">
        <authorList>
            <consortium name="EnsemblMetazoa"/>
        </authorList>
    </citation>
    <scope>IDENTIFICATION</scope>
    <source>
        <strain evidence="2">PS312</strain>
    </source>
</reference>
<keyword evidence="3" id="KW-1185">Reference proteome</keyword>
<name>A0A2A6B9A5_PRIPA</name>
<dbReference type="EnsemblMetazoa" id="PPA33455.1">
    <property type="protein sequence ID" value="PPA33455.1"/>
    <property type="gene ID" value="WBGene00206315"/>
</dbReference>
<evidence type="ECO:0000256" key="1">
    <source>
        <dbReference type="SAM" id="MobiDB-lite"/>
    </source>
</evidence>
<evidence type="ECO:0000313" key="2">
    <source>
        <dbReference type="EnsemblMetazoa" id="PPA33455.1"/>
    </source>
</evidence>
<reference evidence="3" key="1">
    <citation type="journal article" date="2008" name="Nat. Genet.">
        <title>The Pristionchus pacificus genome provides a unique perspective on nematode lifestyle and parasitism.</title>
        <authorList>
            <person name="Dieterich C."/>
            <person name="Clifton S.W."/>
            <person name="Schuster L.N."/>
            <person name="Chinwalla A."/>
            <person name="Delehaunty K."/>
            <person name="Dinkelacker I."/>
            <person name="Fulton L."/>
            <person name="Fulton R."/>
            <person name="Godfrey J."/>
            <person name="Minx P."/>
            <person name="Mitreva M."/>
            <person name="Roeseler W."/>
            <person name="Tian H."/>
            <person name="Witte H."/>
            <person name="Yang S.P."/>
            <person name="Wilson R.K."/>
            <person name="Sommer R.J."/>
        </authorList>
    </citation>
    <scope>NUCLEOTIDE SEQUENCE [LARGE SCALE GENOMIC DNA]</scope>
    <source>
        <strain evidence="3">PS312</strain>
    </source>
</reference>
<accession>A0A8R1YTU6</accession>
<dbReference type="AlphaFoldDB" id="A0A2A6B9A5"/>
<gene>
    <name evidence="2" type="primary">WBGene00206315</name>
</gene>
<accession>A0A2A6B9A5</accession>
<evidence type="ECO:0000313" key="3">
    <source>
        <dbReference type="Proteomes" id="UP000005239"/>
    </source>
</evidence>
<proteinExistence type="predicted"/>